<dbReference type="EMBL" id="JPFK01000002">
    <property type="protein sequence ID" value="KFB02216.1"/>
    <property type="molecule type" value="Genomic_DNA"/>
</dbReference>
<name>A0A084TND0_9FLAO</name>
<accession>A0A084TND0</accession>
<dbReference type="OrthoDB" id="979487at2"/>
<reference evidence="1 2" key="1">
    <citation type="journal article" date="2014" name="Genome Announc.">
        <title>Draft Genome Sequence of the Algicidal Bacterium Mangrovimonas yunxiaonensis Strain LY01.</title>
        <authorList>
            <person name="Li Y."/>
            <person name="Zhu H."/>
            <person name="Li C."/>
            <person name="Zhang H."/>
            <person name="Chen Z."/>
            <person name="Zheng W."/>
            <person name="Xu H."/>
            <person name="Zheng T."/>
        </authorList>
    </citation>
    <scope>NUCLEOTIDE SEQUENCE [LARGE SCALE GENOMIC DNA]</scope>
    <source>
        <strain evidence="1 2">LY01</strain>
    </source>
</reference>
<organism evidence="1 2">
    <name type="scientific">Mangrovimonas yunxiaonensis</name>
    <dbReference type="NCBI Taxonomy" id="1197477"/>
    <lineage>
        <taxon>Bacteria</taxon>
        <taxon>Pseudomonadati</taxon>
        <taxon>Bacteroidota</taxon>
        <taxon>Flavobacteriia</taxon>
        <taxon>Flavobacteriales</taxon>
        <taxon>Flavobacteriaceae</taxon>
        <taxon>Mangrovimonas</taxon>
    </lineage>
</organism>
<dbReference type="RefSeq" id="WP_036117976.1">
    <property type="nucleotide sequence ID" value="NZ_BMET01000002.1"/>
</dbReference>
<dbReference type="Proteomes" id="UP000028521">
    <property type="component" value="Unassembled WGS sequence"/>
</dbReference>
<evidence type="ECO:0000313" key="1">
    <source>
        <dbReference type="EMBL" id="KFB02216.1"/>
    </source>
</evidence>
<comment type="caution">
    <text evidence="1">The sequence shown here is derived from an EMBL/GenBank/DDBJ whole genome shotgun (WGS) entry which is preliminary data.</text>
</comment>
<reference evidence="2" key="2">
    <citation type="submission" date="2014-07" db="EMBL/GenBank/DDBJ databases">
        <title>Genome sequence of Mangrovimonas yunxiaonensis.</title>
        <authorList>
            <person name="Li Y."/>
            <person name="Zheng T."/>
        </authorList>
    </citation>
    <scope>NUCLEOTIDE SEQUENCE [LARGE SCALE GENOMIC DNA]</scope>
    <source>
        <strain evidence="2">LY01</strain>
    </source>
</reference>
<dbReference type="GO" id="GO:0016829">
    <property type="term" value="F:lyase activity"/>
    <property type="evidence" value="ECO:0007669"/>
    <property type="project" value="UniProtKB-KW"/>
</dbReference>
<sequence length="190" mass="22148">MTTEALYKELSYVTHSRENRLKYAQMLLENPLIIPKALDILFMVNDKTSCRAAWVLEFMCHDKLTALVPYLDYFTAHIKTVHLDPAVRPVAKICEYLAKAFYAKNNALIKAQLTTEHQERLIEVCFDYLISDQKIAPKAYAMNALYLFGQDYPWIHPELKSILERDYQMQSSGFKARAKHILKKIKQEKS</sequence>
<evidence type="ECO:0000313" key="2">
    <source>
        <dbReference type="Proteomes" id="UP000028521"/>
    </source>
</evidence>
<gene>
    <name evidence="1" type="ORF">IA57_00850</name>
</gene>
<keyword evidence="2" id="KW-1185">Reference proteome</keyword>
<protein>
    <submittedName>
        <fullName evidence="1">Adenylosuccinate lyase</fullName>
    </submittedName>
</protein>
<proteinExistence type="predicted"/>
<keyword evidence="1" id="KW-0456">Lyase</keyword>
<dbReference type="STRING" id="1197477.IA57_00850"/>
<dbReference type="AlphaFoldDB" id="A0A084TND0"/>
<dbReference type="eggNOG" id="ENOG5032REB">
    <property type="taxonomic scope" value="Bacteria"/>
</dbReference>